<dbReference type="AlphaFoldDB" id="A0A913ZP54"/>
<evidence type="ECO:0000313" key="3">
    <source>
        <dbReference type="EnsemblMetazoa" id="XP_038052821.1"/>
    </source>
</evidence>
<evidence type="ECO:0000259" key="2">
    <source>
        <dbReference type="PROSITE" id="PS50878"/>
    </source>
</evidence>
<sequence length="849" mass="95965">MNKAAVAQNLRIISSEFFIDSSHFMVAAVVKKAREHPSLSTKQTEEQLIPNQLWELFEKQLHIKVNFRIHRLELMRYRQKPDESLDNFVNRCRAKAHECNFGPEEMTERIIKLVIASTTSESFQKDLLDKPIGFSIDDMLQEGRKYEAILAGKKCLETLEASHTAVHAFRPTGRTCGNCGLSHPPRRCPAYRDTCKSCGSKGHWAKFCRKTRSQGKRKGKSPSRRGRSPSRGNTTRRPRSKSRSNAGKQKPSDTNRDEQPIHSAEASEEYETVFHTVTVSNLCMSSIDNNREAYTTLDVICPDLIGTHRLITKVDTGAGGNTLPLRTIKQMYGCRWKSFVQPVKTKLTAYNGTEIVCLGCIELLCRYKTPKWTKNRFYVVDVPGPAIAGLPMCCELEVVTIHSTESSPQPPASPKQPGVGEPQNLSHDTIKSVHDLVRLYPNQFDTIGNFKARATLHLKEDAKPSIDAPRKCSIHLKPKLKIEIDKMEQQGVIRKVTHHTDWCSSITTNLKQDGTLRVCLDPKRLNQSLKRCPHKIPTLEELNPAFSQAKFFSKLDAKAGYWAVKLEEESQELTTFRTPFGRYCFQRLPFGLSISQDIFQQCMDDIIEQVPGCVGIADDVAVYGRTEEEHDANLLNLLQIASREGLVFNSNKCHIKTNQINFFGSLYSDTGIRPDPGRIEDIHSIPTPQDKEDLQKFLGLITYVSAYIPNLADKAATLRDLLKKNVPYLWQDDHQAAFEALKYSITTEACLQYYNPEIHTVLEVDASQKGLGACLLQNNRPIAFASKSLSPAQANYSNIERETLTLVFGITRFHSYLFGKEFTLHTDHKPLEMIWKKPLSSAPPRLQAC</sequence>
<protein>
    <recommendedName>
        <fullName evidence="2">Reverse transcriptase domain-containing protein</fullName>
    </recommendedName>
</protein>
<dbReference type="PANTHER" id="PTHR37984">
    <property type="entry name" value="PROTEIN CBG26694"/>
    <property type="match status" value="1"/>
</dbReference>
<feature type="compositionally biased region" description="Basic and acidic residues" evidence="1">
    <location>
        <begin position="250"/>
        <end position="260"/>
    </location>
</feature>
<feature type="region of interest" description="Disordered" evidence="1">
    <location>
        <begin position="404"/>
        <end position="425"/>
    </location>
</feature>
<dbReference type="InterPro" id="IPR050951">
    <property type="entry name" value="Retrovirus_Pol_polyprotein"/>
</dbReference>
<proteinExistence type="predicted"/>
<dbReference type="CDD" id="cd05481">
    <property type="entry name" value="retropepsin_like_LTR_1"/>
    <property type="match status" value="1"/>
</dbReference>
<name>A0A913ZP54_PATMI</name>
<accession>A0A913ZP54</accession>
<dbReference type="EnsemblMetazoa" id="XM_038196893.1">
    <property type="protein sequence ID" value="XP_038052821.1"/>
    <property type="gene ID" value="LOC119725487"/>
</dbReference>
<reference evidence="3" key="1">
    <citation type="submission" date="2022-11" db="UniProtKB">
        <authorList>
            <consortium name="EnsemblMetazoa"/>
        </authorList>
    </citation>
    <scope>IDENTIFICATION</scope>
</reference>
<dbReference type="Gene3D" id="3.10.10.10">
    <property type="entry name" value="HIV Type 1 Reverse Transcriptase, subunit A, domain 1"/>
    <property type="match status" value="1"/>
</dbReference>
<dbReference type="OrthoDB" id="775972at2759"/>
<dbReference type="SUPFAM" id="SSF56672">
    <property type="entry name" value="DNA/RNA polymerases"/>
    <property type="match status" value="1"/>
</dbReference>
<organism evidence="3 4">
    <name type="scientific">Patiria miniata</name>
    <name type="common">Bat star</name>
    <name type="synonym">Asterina miniata</name>
    <dbReference type="NCBI Taxonomy" id="46514"/>
    <lineage>
        <taxon>Eukaryota</taxon>
        <taxon>Metazoa</taxon>
        <taxon>Echinodermata</taxon>
        <taxon>Eleutherozoa</taxon>
        <taxon>Asterozoa</taxon>
        <taxon>Asteroidea</taxon>
        <taxon>Valvatacea</taxon>
        <taxon>Valvatida</taxon>
        <taxon>Asterinidae</taxon>
        <taxon>Patiria</taxon>
    </lineage>
</organism>
<dbReference type="FunFam" id="3.30.70.270:FF:000023">
    <property type="entry name" value="Pol"/>
    <property type="match status" value="1"/>
</dbReference>
<keyword evidence="4" id="KW-1185">Reference proteome</keyword>
<dbReference type="Gene3D" id="3.10.20.370">
    <property type="match status" value="1"/>
</dbReference>
<evidence type="ECO:0000313" key="4">
    <source>
        <dbReference type="Proteomes" id="UP000887568"/>
    </source>
</evidence>
<dbReference type="CDD" id="cd01647">
    <property type="entry name" value="RT_LTR"/>
    <property type="match status" value="1"/>
</dbReference>
<feature type="region of interest" description="Disordered" evidence="1">
    <location>
        <begin position="209"/>
        <end position="267"/>
    </location>
</feature>
<dbReference type="Gene3D" id="4.10.60.10">
    <property type="entry name" value="Zinc finger, CCHC-type"/>
    <property type="match status" value="1"/>
</dbReference>
<dbReference type="RefSeq" id="XP_038052821.1">
    <property type="nucleotide sequence ID" value="XM_038196893.1"/>
</dbReference>
<dbReference type="FunFam" id="3.10.20.370:FF:000001">
    <property type="entry name" value="Retrovirus-related Pol polyprotein from transposon 17.6-like protein"/>
    <property type="match status" value="1"/>
</dbReference>
<dbReference type="Gene3D" id="3.30.70.270">
    <property type="match status" value="2"/>
</dbReference>
<feature type="compositionally biased region" description="Basic residues" evidence="1">
    <location>
        <begin position="209"/>
        <end position="242"/>
    </location>
</feature>
<dbReference type="InterPro" id="IPR043502">
    <property type="entry name" value="DNA/RNA_pol_sf"/>
</dbReference>
<dbReference type="CDD" id="cd09274">
    <property type="entry name" value="RNase_HI_RT_Ty3"/>
    <property type="match status" value="1"/>
</dbReference>
<dbReference type="GeneID" id="119725487"/>
<evidence type="ECO:0000256" key="1">
    <source>
        <dbReference type="SAM" id="MobiDB-lite"/>
    </source>
</evidence>
<dbReference type="OMA" id="CCELEVV"/>
<dbReference type="InterPro" id="IPR041577">
    <property type="entry name" value="RT_RNaseH_2"/>
</dbReference>
<dbReference type="PROSITE" id="PS50878">
    <property type="entry name" value="RT_POL"/>
    <property type="match status" value="1"/>
</dbReference>
<dbReference type="Proteomes" id="UP000887568">
    <property type="component" value="Unplaced"/>
</dbReference>
<dbReference type="PANTHER" id="PTHR37984:SF7">
    <property type="entry name" value="INTEGRASE CATALYTIC DOMAIN-CONTAINING PROTEIN"/>
    <property type="match status" value="1"/>
</dbReference>
<dbReference type="InterPro" id="IPR000477">
    <property type="entry name" value="RT_dom"/>
</dbReference>
<dbReference type="Pfam" id="PF17919">
    <property type="entry name" value="RT_RNaseH_2"/>
    <property type="match status" value="1"/>
</dbReference>
<dbReference type="InterPro" id="IPR043128">
    <property type="entry name" value="Rev_trsase/Diguanyl_cyclase"/>
</dbReference>
<dbReference type="Pfam" id="PF00078">
    <property type="entry name" value="RVT_1"/>
    <property type="match status" value="1"/>
</dbReference>
<feature type="domain" description="Reverse transcriptase" evidence="2">
    <location>
        <begin position="490"/>
        <end position="702"/>
    </location>
</feature>